<dbReference type="GO" id="GO:0007189">
    <property type="term" value="P:adenylate cyclase-activating G protein-coupled receptor signaling pathway"/>
    <property type="evidence" value="ECO:0007669"/>
    <property type="project" value="TreeGrafter"/>
</dbReference>
<dbReference type="PANTHER" id="PTHR23112:SF37">
    <property type="entry name" value="G PROTEIN-COUPLED RECEPTOR GPR1"/>
    <property type="match status" value="1"/>
</dbReference>
<feature type="transmembrane region" description="Helical" evidence="6">
    <location>
        <begin position="114"/>
        <end position="133"/>
    </location>
</feature>
<dbReference type="STRING" id="50990.A0A4Y7QFM6"/>
<dbReference type="PANTHER" id="PTHR23112">
    <property type="entry name" value="G PROTEIN-COUPLED RECEPTOR 157-RELATED"/>
    <property type="match status" value="1"/>
</dbReference>
<dbReference type="GO" id="GO:0005886">
    <property type="term" value="C:plasma membrane"/>
    <property type="evidence" value="ECO:0007669"/>
    <property type="project" value="TreeGrafter"/>
</dbReference>
<name>A0A4Y7QFM6_9AGAM</name>
<comment type="subcellular location">
    <subcellularLocation>
        <location evidence="1">Membrane</location>
        <topology evidence="1">Multi-pass membrane protein</topology>
    </subcellularLocation>
</comment>
<keyword evidence="3 6" id="KW-1133">Transmembrane helix</keyword>
<feature type="transmembrane region" description="Helical" evidence="6">
    <location>
        <begin position="20"/>
        <end position="45"/>
    </location>
</feature>
<evidence type="ECO:0000256" key="6">
    <source>
        <dbReference type="SAM" id="Phobius"/>
    </source>
</evidence>
<sequence length="363" mass="40322">MSTPTNLDCLDNCELTRGDSIGLAFVSQASLISCIAVITLFFLIIRNVLRYRKNKKLRLIQEPLDVYMLSLFISDLLQAIGNGMGAKWAHDGIVRTGGYCTAQGVIEQGTHSRTIAICVVALIWIYIIVFVATEIGINGGTDYITATPYWCWVSWRFGKARVWGEYVWLWITLGVSTGLYVPLFLWNRGNLAVDSKYWWKVEVHLHPRSESEYDDEKGKSFRKRPGLPSLAILAYPLIYCILVLPLSVVRWITFHHHQLPPAATFAVIFLFSLSGAANVILLLSTRPNLLLFGERMEDMGGGDGRAPSPSLAGSYGPNGRRESQDLEMAQSGGARTRVMSNGRLNDSSESGWDMPAVNADARA</sequence>
<dbReference type="Proteomes" id="UP000294933">
    <property type="component" value="Unassembled WGS sequence"/>
</dbReference>
<organism evidence="7 8">
    <name type="scientific">Rickenella mellea</name>
    <dbReference type="NCBI Taxonomy" id="50990"/>
    <lineage>
        <taxon>Eukaryota</taxon>
        <taxon>Fungi</taxon>
        <taxon>Dikarya</taxon>
        <taxon>Basidiomycota</taxon>
        <taxon>Agaricomycotina</taxon>
        <taxon>Agaricomycetes</taxon>
        <taxon>Hymenochaetales</taxon>
        <taxon>Rickenellaceae</taxon>
        <taxon>Rickenella</taxon>
    </lineage>
</organism>
<evidence type="ECO:0000256" key="2">
    <source>
        <dbReference type="ARBA" id="ARBA00022692"/>
    </source>
</evidence>
<dbReference type="OrthoDB" id="100006at2759"/>
<evidence type="ECO:0000313" key="8">
    <source>
        <dbReference type="Proteomes" id="UP000294933"/>
    </source>
</evidence>
<feature type="transmembrane region" description="Helical" evidence="6">
    <location>
        <begin position="264"/>
        <end position="283"/>
    </location>
</feature>
<keyword evidence="4 6" id="KW-0472">Membrane</keyword>
<evidence type="ECO:0000256" key="4">
    <source>
        <dbReference type="ARBA" id="ARBA00023136"/>
    </source>
</evidence>
<dbReference type="EMBL" id="ML170162">
    <property type="protein sequence ID" value="TDL26008.1"/>
    <property type="molecule type" value="Genomic_DNA"/>
</dbReference>
<dbReference type="VEuPathDB" id="FungiDB:BD410DRAFT_560778"/>
<dbReference type="AlphaFoldDB" id="A0A4Y7QFM6"/>
<protein>
    <recommendedName>
        <fullName evidence="9">Glucose receptor Git3 N-terminal domain-containing protein</fullName>
    </recommendedName>
</protein>
<feature type="compositionally biased region" description="Polar residues" evidence="5">
    <location>
        <begin position="338"/>
        <end position="350"/>
    </location>
</feature>
<evidence type="ECO:0000256" key="3">
    <source>
        <dbReference type="ARBA" id="ARBA00022989"/>
    </source>
</evidence>
<gene>
    <name evidence="7" type="ORF">BD410DRAFT_560778</name>
</gene>
<proteinExistence type="predicted"/>
<evidence type="ECO:0000256" key="5">
    <source>
        <dbReference type="SAM" id="MobiDB-lite"/>
    </source>
</evidence>
<evidence type="ECO:0000313" key="7">
    <source>
        <dbReference type="EMBL" id="TDL26008.1"/>
    </source>
</evidence>
<keyword evidence="8" id="KW-1185">Reference proteome</keyword>
<keyword evidence="2 6" id="KW-0812">Transmembrane</keyword>
<evidence type="ECO:0000256" key="1">
    <source>
        <dbReference type="ARBA" id="ARBA00004141"/>
    </source>
</evidence>
<reference evidence="7 8" key="1">
    <citation type="submission" date="2018-06" db="EMBL/GenBank/DDBJ databases">
        <title>A transcriptomic atlas of mushroom development highlights an independent origin of complex multicellularity.</title>
        <authorList>
            <consortium name="DOE Joint Genome Institute"/>
            <person name="Krizsan K."/>
            <person name="Almasi E."/>
            <person name="Merenyi Z."/>
            <person name="Sahu N."/>
            <person name="Viragh M."/>
            <person name="Koszo T."/>
            <person name="Mondo S."/>
            <person name="Kiss B."/>
            <person name="Balint B."/>
            <person name="Kues U."/>
            <person name="Barry K."/>
            <person name="Hegedus J.C."/>
            <person name="Henrissat B."/>
            <person name="Johnson J."/>
            <person name="Lipzen A."/>
            <person name="Ohm R."/>
            <person name="Nagy I."/>
            <person name="Pangilinan J."/>
            <person name="Yan J."/>
            <person name="Xiong Y."/>
            <person name="Grigoriev I.V."/>
            <person name="Hibbett D.S."/>
            <person name="Nagy L.G."/>
        </authorList>
    </citation>
    <scope>NUCLEOTIDE SEQUENCE [LARGE SCALE GENOMIC DNA]</scope>
    <source>
        <strain evidence="7 8">SZMC22713</strain>
    </source>
</reference>
<feature type="transmembrane region" description="Helical" evidence="6">
    <location>
        <begin position="227"/>
        <end position="252"/>
    </location>
</feature>
<accession>A0A4Y7QFM6</accession>
<feature type="region of interest" description="Disordered" evidence="5">
    <location>
        <begin position="300"/>
        <end position="363"/>
    </location>
</feature>
<feature type="transmembrane region" description="Helical" evidence="6">
    <location>
        <begin position="167"/>
        <end position="186"/>
    </location>
</feature>
<dbReference type="GO" id="GO:0004930">
    <property type="term" value="F:G protein-coupled receptor activity"/>
    <property type="evidence" value="ECO:0007669"/>
    <property type="project" value="TreeGrafter"/>
</dbReference>
<evidence type="ECO:0008006" key="9">
    <source>
        <dbReference type="Google" id="ProtNLM"/>
    </source>
</evidence>